<dbReference type="Proteomes" id="UP000236161">
    <property type="component" value="Unassembled WGS sequence"/>
</dbReference>
<gene>
    <name evidence="2" type="ORF">AXF42_Ash014173</name>
</gene>
<organism evidence="2 3">
    <name type="scientific">Apostasia shenzhenica</name>
    <dbReference type="NCBI Taxonomy" id="1088818"/>
    <lineage>
        <taxon>Eukaryota</taxon>
        <taxon>Viridiplantae</taxon>
        <taxon>Streptophyta</taxon>
        <taxon>Embryophyta</taxon>
        <taxon>Tracheophyta</taxon>
        <taxon>Spermatophyta</taxon>
        <taxon>Magnoliopsida</taxon>
        <taxon>Liliopsida</taxon>
        <taxon>Asparagales</taxon>
        <taxon>Orchidaceae</taxon>
        <taxon>Apostasioideae</taxon>
        <taxon>Apostasia</taxon>
    </lineage>
</organism>
<feature type="compositionally biased region" description="Basic and acidic residues" evidence="1">
    <location>
        <begin position="72"/>
        <end position="90"/>
    </location>
</feature>
<evidence type="ECO:0000313" key="3">
    <source>
        <dbReference type="Proteomes" id="UP000236161"/>
    </source>
</evidence>
<accession>A0A2I0A153</accession>
<proteinExistence type="predicted"/>
<protein>
    <submittedName>
        <fullName evidence="2">Uncharacterized protein</fullName>
    </submittedName>
</protein>
<evidence type="ECO:0000313" key="2">
    <source>
        <dbReference type="EMBL" id="PKA49271.1"/>
    </source>
</evidence>
<keyword evidence="3" id="KW-1185">Reference proteome</keyword>
<dbReference type="AlphaFoldDB" id="A0A2I0A153"/>
<reference evidence="2 3" key="1">
    <citation type="journal article" date="2017" name="Nature">
        <title>The Apostasia genome and the evolution of orchids.</title>
        <authorList>
            <person name="Zhang G.Q."/>
            <person name="Liu K.W."/>
            <person name="Li Z."/>
            <person name="Lohaus R."/>
            <person name="Hsiao Y.Y."/>
            <person name="Niu S.C."/>
            <person name="Wang J.Y."/>
            <person name="Lin Y.C."/>
            <person name="Xu Q."/>
            <person name="Chen L.J."/>
            <person name="Yoshida K."/>
            <person name="Fujiwara S."/>
            <person name="Wang Z.W."/>
            <person name="Zhang Y.Q."/>
            <person name="Mitsuda N."/>
            <person name="Wang M."/>
            <person name="Liu G.H."/>
            <person name="Pecoraro L."/>
            <person name="Huang H.X."/>
            <person name="Xiao X.J."/>
            <person name="Lin M."/>
            <person name="Wu X.Y."/>
            <person name="Wu W.L."/>
            <person name="Chen Y.Y."/>
            <person name="Chang S.B."/>
            <person name="Sakamoto S."/>
            <person name="Ohme-Takagi M."/>
            <person name="Yagi M."/>
            <person name="Zeng S.J."/>
            <person name="Shen C.Y."/>
            <person name="Yeh C.M."/>
            <person name="Luo Y.B."/>
            <person name="Tsai W.C."/>
            <person name="Van de Peer Y."/>
            <person name="Liu Z.J."/>
        </authorList>
    </citation>
    <scope>NUCLEOTIDE SEQUENCE [LARGE SCALE GENOMIC DNA]</scope>
    <source>
        <strain evidence="3">cv. Shenzhen</strain>
        <tissue evidence="2">Stem</tissue>
    </source>
</reference>
<sequence length="90" mass="10114">MRARLSRVNIKLSEEFRNKGPIDVVSLLKKMSIVDDRSSADVVISVDDEAGVIEPLNIDLLVEAIDPTFPNKDGKEEEKQLEDSQCEDRT</sequence>
<evidence type="ECO:0000256" key="1">
    <source>
        <dbReference type="SAM" id="MobiDB-lite"/>
    </source>
</evidence>
<dbReference type="EMBL" id="KZ452039">
    <property type="protein sequence ID" value="PKA49271.1"/>
    <property type="molecule type" value="Genomic_DNA"/>
</dbReference>
<name>A0A2I0A153_9ASPA</name>
<feature type="region of interest" description="Disordered" evidence="1">
    <location>
        <begin position="68"/>
        <end position="90"/>
    </location>
</feature>